<proteinExistence type="predicted"/>
<dbReference type="EMBL" id="BTPU01000018">
    <property type="protein sequence ID" value="GMQ61969.1"/>
    <property type="molecule type" value="Genomic_DNA"/>
</dbReference>
<evidence type="ECO:0000313" key="1">
    <source>
        <dbReference type="EMBL" id="GMQ61969.1"/>
    </source>
</evidence>
<sequence length="85" mass="9857">MVKGLLCGGDDYMIKPFSSKELLERVFALSRREKANRQLSGIRIHNLFISKNMNKVTINHIQVRFTDIEYKTLLYLVSNRATVLV</sequence>
<protein>
    <submittedName>
        <fullName evidence="1">Uncharacterized protein</fullName>
    </submittedName>
</protein>
<keyword evidence="2" id="KW-1185">Reference proteome</keyword>
<evidence type="ECO:0000313" key="2">
    <source>
        <dbReference type="Proteomes" id="UP001374599"/>
    </source>
</evidence>
<organism evidence="1 2">
    <name type="scientific">Vallitalea maricola</name>
    <dbReference type="NCBI Taxonomy" id="3074433"/>
    <lineage>
        <taxon>Bacteria</taxon>
        <taxon>Bacillati</taxon>
        <taxon>Bacillota</taxon>
        <taxon>Clostridia</taxon>
        <taxon>Lachnospirales</taxon>
        <taxon>Vallitaleaceae</taxon>
        <taxon>Vallitalea</taxon>
    </lineage>
</organism>
<dbReference type="Proteomes" id="UP001374599">
    <property type="component" value="Unassembled WGS sequence"/>
</dbReference>
<reference evidence="1" key="1">
    <citation type="submission" date="2023-09" db="EMBL/GenBank/DDBJ databases">
        <title>Vallitalea sediminicola and Vallitalea maricola sp. nov., anaerobic bacteria isolated from marine sediment.</title>
        <authorList>
            <person name="Hirano S."/>
            <person name="Maeda A."/>
            <person name="Terahara T."/>
            <person name="Mori K."/>
            <person name="Hamada M."/>
            <person name="Matsumoto R."/>
            <person name="Kobayashi T."/>
        </authorList>
    </citation>
    <scope>NUCLEOTIDE SEQUENCE</scope>
    <source>
        <strain evidence="1">AN17-2</strain>
    </source>
</reference>
<gene>
    <name evidence="1" type="ORF">AN2V17_11990</name>
</gene>
<accession>A0ACB5UG96</accession>
<comment type="caution">
    <text evidence="1">The sequence shown here is derived from an EMBL/GenBank/DDBJ whole genome shotgun (WGS) entry which is preliminary data.</text>
</comment>
<name>A0ACB5UG96_9FIRM</name>